<name>A0A9P6XCN5_RHIOR</name>
<dbReference type="AlphaFoldDB" id="A0A9P6XCN5"/>
<dbReference type="PANTHER" id="PTHR40633">
    <property type="entry name" value="MATRIX PROTEIN, PUTATIVE (AFU_ORTHOLOGUE AFUA_8G05410)-RELATED"/>
    <property type="match status" value="1"/>
</dbReference>
<evidence type="ECO:0000259" key="3">
    <source>
        <dbReference type="Pfam" id="PF10342"/>
    </source>
</evidence>
<dbReference type="InterPro" id="IPR052982">
    <property type="entry name" value="SRP1/TIP1-like"/>
</dbReference>
<dbReference type="OrthoDB" id="5589325at2759"/>
<dbReference type="InterPro" id="IPR018466">
    <property type="entry name" value="Kre9/Knh1-like_N"/>
</dbReference>
<feature type="domain" description="Yeast cell wall synthesis Kre9/Knh1-like N-terminal" evidence="3">
    <location>
        <begin position="34"/>
        <end position="126"/>
    </location>
</feature>
<proteinExistence type="predicted"/>
<reference evidence="4" key="1">
    <citation type="journal article" date="2020" name="Microb. Genom.">
        <title>Genetic diversity of clinical and environmental Mucorales isolates obtained from an investigation of mucormycosis cases among solid organ transplant recipients.</title>
        <authorList>
            <person name="Nguyen M.H."/>
            <person name="Kaul D."/>
            <person name="Muto C."/>
            <person name="Cheng S.J."/>
            <person name="Richter R.A."/>
            <person name="Bruno V.M."/>
            <person name="Liu G."/>
            <person name="Beyhan S."/>
            <person name="Sundermann A.J."/>
            <person name="Mounaud S."/>
            <person name="Pasculle A.W."/>
            <person name="Nierman W.C."/>
            <person name="Driscoll E."/>
            <person name="Cumbie R."/>
            <person name="Clancy C.J."/>
            <person name="Dupont C.L."/>
        </authorList>
    </citation>
    <scope>NUCLEOTIDE SEQUENCE</scope>
    <source>
        <strain evidence="4">GL11</strain>
    </source>
</reference>
<feature type="signal peptide" evidence="2">
    <location>
        <begin position="1"/>
        <end position="18"/>
    </location>
</feature>
<dbReference type="PANTHER" id="PTHR40633:SF1">
    <property type="entry name" value="GPI ANCHORED SERINE-THREONINE RICH PROTEIN (AFU_ORTHOLOGUE AFUA_1G03630)"/>
    <property type="match status" value="1"/>
</dbReference>
<dbReference type="Proteomes" id="UP000716291">
    <property type="component" value="Unassembled WGS sequence"/>
</dbReference>
<evidence type="ECO:0000313" key="4">
    <source>
        <dbReference type="EMBL" id="KAG1310347.1"/>
    </source>
</evidence>
<accession>A0A9P6XCN5</accession>
<organism evidence="4 5">
    <name type="scientific">Rhizopus oryzae</name>
    <name type="common">Mucormycosis agent</name>
    <name type="synonym">Rhizopus arrhizus var. delemar</name>
    <dbReference type="NCBI Taxonomy" id="64495"/>
    <lineage>
        <taxon>Eukaryota</taxon>
        <taxon>Fungi</taxon>
        <taxon>Fungi incertae sedis</taxon>
        <taxon>Mucoromycota</taxon>
        <taxon>Mucoromycotina</taxon>
        <taxon>Mucoromycetes</taxon>
        <taxon>Mucorales</taxon>
        <taxon>Mucorineae</taxon>
        <taxon>Rhizopodaceae</taxon>
        <taxon>Rhizopus</taxon>
    </lineage>
</organism>
<sequence length="188" mass="18936">MKFSIVTLLAITVSTAYAQTTATTASTTGIAVNKPSFGEVVTAGKPYTITWTVTNSNVKTINSIALVSGASTNLQTYISNILPSSISTSSNQYAWNVPSTIETGASYALILKGDNGQTTYSTYFTITGAAPGTSNRTSVTAAAAATTGASSSASASAPSSKTSQSSNAVSLGVGMMSVASVVTALLFI</sequence>
<feature type="chain" id="PRO_5040163404" description="Yeast cell wall synthesis Kre9/Knh1-like N-terminal domain-containing protein" evidence="2">
    <location>
        <begin position="19"/>
        <end position="188"/>
    </location>
</feature>
<evidence type="ECO:0000256" key="2">
    <source>
        <dbReference type="SAM" id="SignalP"/>
    </source>
</evidence>
<dbReference type="Pfam" id="PF10342">
    <property type="entry name" value="Kre9_KNH"/>
    <property type="match status" value="1"/>
</dbReference>
<dbReference type="EMBL" id="JAANQT010000519">
    <property type="protein sequence ID" value="KAG1310347.1"/>
    <property type="molecule type" value="Genomic_DNA"/>
</dbReference>
<protein>
    <recommendedName>
        <fullName evidence="3">Yeast cell wall synthesis Kre9/Knh1-like N-terminal domain-containing protein</fullName>
    </recommendedName>
</protein>
<evidence type="ECO:0000256" key="1">
    <source>
        <dbReference type="ARBA" id="ARBA00022729"/>
    </source>
</evidence>
<comment type="caution">
    <text evidence="4">The sequence shown here is derived from an EMBL/GenBank/DDBJ whole genome shotgun (WGS) entry which is preliminary data.</text>
</comment>
<gene>
    <name evidence="4" type="ORF">G6F64_004626</name>
</gene>
<keyword evidence="1 2" id="KW-0732">Signal</keyword>
<evidence type="ECO:0000313" key="5">
    <source>
        <dbReference type="Proteomes" id="UP000716291"/>
    </source>
</evidence>
<keyword evidence="5" id="KW-1185">Reference proteome</keyword>